<evidence type="ECO:0000259" key="17">
    <source>
        <dbReference type="PROSITE" id="PS51635"/>
    </source>
</evidence>
<dbReference type="InterPro" id="IPR018490">
    <property type="entry name" value="cNMP-bd_dom_sf"/>
</dbReference>
<evidence type="ECO:0000256" key="13">
    <source>
        <dbReference type="PROSITE-ProRule" id="PRU01161"/>
    </source>
</evidence>
<comment type="function">
    <text evidence="14">Intracellular phospholipase B that catalyzes the double deacylation of phosphatidylcholine (PC) to glycerophosphocholine (GroPCho). Plays an important role in membrane lipid homeostasis.</text>
</comment>
<dbReference type="InterPro" id="IPR000595">
    <property type="entry name" value="cNMP-bd_dom"/>
</dbReference>
<feature type="region of interest" description="Disordered" evidence="15">
    <location>
        <begin position="444"/>
        <end position="465"/>
    </location>
</feature>
<feature type="short sequence motif" description="DGA/G" evidence="13">
    <location>
        <begin position="1382"/>
        <end position="1384"/>
    </location>
</feature>
<feature type="region of interest" description="Disordered" evidence="15">
    <location>
        <begin position="2001"/>
        <end position="2021"/>
    </location>
</feature>
<feature type="compositionally biased region" description="Polar residues" evidence="15">
    <location>
        <begin position="2302"/>
        <end position="2314"/>
    </location>
</feature>
<feature type="compositionally biased region" description="Polar residues" evidence="15">
    <location>
        <begin position="1657"/>
        <end position="1687"/>
    </location>
</feature>
<feature type="active site" description="Nucleophile" evidence="13">
    <location>
        <position position="1264"/>
    </location>
</feature>
<feature type="compositionally biased region" description="Low complexity" evidence="15">
    <location>
        <begin position="655"/>
        <end position="668"/>
    </location>
</feature>
<evidence type="ECO:0000313" key="19">
    <source>
        <dbReference type="Proteomes" id="UP000650533"/>
    </source>
</evidence>
<feature type="compositionally biased region" description="Pro residues" evidence="15">
    <location>
        <begin position="1718"/>
        <end position="1727"/>
    </location>
</feature>
<evidence type="ECO:0000256" key="2">
    <source>
        <dbReference type="ARBA" id="ARBA00006636"/>
    </source>
</evidence>
<feature type="compositionally biased region" description="Acidic residues" evidence="15">
    <location>
        <begin position="2574"/>
        <end position="2586"/>
    </location>
</feature>
<dbReference type="InterPro" id="IPR056556">
    <property type="entry name" value="NTE1_P-loop_dom"/>
</dbReference>
<feature type="compositionally biased region" description="Basic and acidic residues" evidence="15">
    <location>
        <begin position="2543"/>
        <end position="2552"/>
    </location>
</feature>
<dbReference type="InterPro" id="IPR016035">
    <property type="entry name" value="Acyl_Trfase/lysoPLipase"/>
</dbReference>
<keyword evidence="8 14" id="KW-0256">Endoplasmic reticulum</keyword>
<comment type="similarity">
    <text evidence="2 14">Belongs to the NTE family.</text>
</comment>
<dbReference type="PANTHER" id="PTHR14226:SF29">
    <property type="entry name" value="NEUROPATHY TARGET ESTERASE SWS"/>
    <property type="match status" value="1"/>
</dbReference>
<evidence type="ECO:0000256" key="3">
    <source>
        <dbReference type="ARBA" id="ARBA00013274"/>
    </source>
</evidence>
<feature type="region of interest" description="Disordered" evidence="15">
    <location>
        <begin position="2423"/>
        <end position="2448"/>
    </location>
</feature>
<sequence>MSGGEPTPGDDWRDLHPLVSLVAAVFSVFVWTLAWARTLVAFVTIKIPIFIYAVLSYSLTLTINFYTLLGISIAAAIFLSYYIRYRYLNDYADLKEPPLDKPNATSLHPDIAAAADDLAAPRFSNYLDEFLQAIRVFGFLEKPVFHELARHLQTRRLIAGDTLALDQDLSFYCVVDGHVQVFAETGRHVDSWDDDYGNSGGYQLLNEVGPGGTLSSLFTILSLFTEDVRISWQDNTGDQYPQENENKDVSHLDIANDTGTARPILRRASLSSSGSTALATASNPRFAMSPTRTPPVGGVMTPGSERSSTYRQGALPSEPGSEMQDDYVYSTGAQSEHKDPRNPMRQGTIARATVDTTLAVIPAEAFRRLTHKFPKASAHIVQVILTRFSRVTFNAMHKYLGLTVELLRTEKAINELACHPLPNTFYSGGGMQRLRQRFAAVPHAEEDDEQAVQTEDDTVTDSDDYFGKIAHHRGSSIGSGTISAGSINVNTPLPDRPVVNQHRRARFPEKGATLHTIASSTSSPPISQTPSQPSSTNSPETPFRVLHPSRSNVQAGDLHTMAGQMNEPENYRPGPASRAVSYAKNWIGDSRRRSVSTHADEGASATQAATTQDFDLRDEVMSSIAKSIGLLQPPLSDSTGASPLLSPLRPGMSRSPFPSSASMTPSSSKNALRNTAMFGSAFSNLSHLQSQDDASSVTSLAGMTPMSLSGLDNDVEILFFSAGSALARAGERNAGLFYVIDGFLDVSIPQEESTYGKHTNPPGGVATVSKPPKRKNTTARPELKVRSSGQEKSGTSNVSIDQSLGRTNQSKPSKHLFTVKTGGIAGYLASLTGSPSYVDIRAKTDTYVGFLPSHALERLLERRPIVLLTLAKRLISLLSPLVLNIDASLDWQQVDAGQVLWRPGEPSDSFYMVLNGRLRALTEKEEGVDIVGEYGQGDTVGELDVITSSSRRTTLHAIRDTELARMPMSLFNAISIRHPQTTVQLLRMIASRVRNEVDQTSINPRQQIGSKEIGRNNPNLKTVCILPSTRDVPVVVFATKLQAALEDMGAPTSFLTQASVTRHLGRHAFTKLGKLKAAGWLAEQEQRYRIVLYVADTPVGSPWTQTCIRQADSIMVIGMGDDPTLGEYERLLMGTKTTARLPGSTREWLKNRPWVHGHTHVELPGLIQPEVQEMQDTDAAAIIAFNKIKNKVQLEIQKYTRSQVNTRPHRPKHFSDFSRLARRLCGKSVGLVLGGGGARGIAHLGVIRALEDRGIPIDHIGGTSIGAFIGGLYAREGDILSSALRAKQFSGRMSSVWRILSDVTWPVVAYTTGHFFNRGIYKAFSNLHIEDMWLPFFCNTTNIITSRMDIHDTGYAWRYIRASMTLVGLLPPLCDNGTLLVDGGYVDNLPVSTMLSHGASIVFAVDVGSLYDNSPRNYGDTVSGWWVVLNRWNPFSSTRNIPDITDIQGRLTYVSSVPTLEEAKITPGCFYMQMPVHEFGTLQFGRYDEIYQVGYSAAVDMLDQWDAENRLPSRYVTSGDDVRGLGKAGKKSKGRSLRRNSGLRTSKTSQSVLYGAAPMLNRIDEAGVGNGEQAPGAGPSKRRFGLDKQRSVSTSSVPDSPPMVEVLPLTPTTPPQTRHHPYADAQSSDSNTSDGEESEEENGVQPPRVVIDGIESESGSLNTRSVSMSPRSNRTTKTSATDESTAQIVRAHRIQRARAHSHSIDEIRQLLSPPPDSNFHRPLPPPLQIIQPSASGNNSTLRLPSNEASGPSILCPGTPGSVSQFTPRSISPVSPNPPPALPPRSTARRRPRMIVRDMGSLLEHINEDESDTHGRLNSLVRTTRSVSLPGIARQSLDSDSNAVSLPPPPRPRNRALVRTVSAAVHTHTLSETPVDLHSVSIQRSETLPTPTVLLQPPPRRSSLSGIQESPPPTPPPKDNKHTPTLRIPSPPRRQSLDHHRSSLYSLPLSPVGIPLPPSTATPNFPQSPQSTVFYTTKAESPPTTPQRVSFLPSCKATSVHSSAIREDWPSPRPSEDRSNRLSTLSNPFGDFSFLRPLANNRVSGISFSSNVSGSSARSVTEAESIPIGLHRATSQDDDRDDLLLPVSPRSSWLRPGFEVDVHLPGAYGDEEDDESVTEESSEKSSVNGRERSKSVTLPYVPSASFKKAARVLGISGGSLLYQHVHDPLFSSPSPMSSSPENPTPITTAGADPTQQSFLPSTAPPSAFSMSNLGRRLSKRSSPSSERRRSEDVPRASSQGSSGLMARMDRFMGRTPSPAGRTRELESEDELHSPPPILTFPKPTHGHGRKHSSSDPSAGLASMSLTGRPSTSNMRTAAERAELVKKTRKIQQMLGDVPPVSGTAGSAFYRVSRAARSEDSLVTPTSARGEAILIGGSSDVKGHRSTASLSSRPLLALSPALQTDGCLDIRTSGSGDDFRVALTETTARPETDDVDLEEPERDEEVDEAALSRRAKRAKVAKLNRYLGSRVPAHLVLGMNQETWDYEQGLPRARSEDEESGSVFGGKKKRRASDGDYSLLEEGINDLSVMSSEEKARAVKRNVKMEKMFGERPPQKLYQLPSGADGPSKSVSDHESEPEDAEDEEDDKPLEGTRGGAHYQSYRASFNSLAYFVSNADRDSLEGLYDIISGPSESDSAAQRNQFAARRKRAAKLSNFFGVSYRDLFGAVLDILESDVKEDKEEGSLSAAETQDLLRKLKSLKDKGQDISV</sequence>
<keyword evidence="5 14" id="KW-0812">Transmembrane</keyword>
<dbReference type="Pfam" id="PF01734">
    <property type="entry name" value="Patatin"/>
    <property type="match status" value="1"/>
</dbReference>
<dbReference type="GO" id="GO:0046470">
    <property type="term" value="P:phosphatidylcholine metabolic process"/>
    <property type="evidence" value="ECO:0007669"/>
    <property type="project" value="InterPro"/>
</dbReference>
<comment type="catalytic activity">
    <reaction evidence="14">
        <text>a 1-acyl-sn-glycero-3-phosphocholine + H2O = sn-glycerol 3-phosphocholine + a fatty acid + H(+)</text>
        <dbReference type="Rhea" id="RHEA:15177"/>
        <dbReference type="ChEBI" id="CHEBI:15377"/>
        <dbReference type="ChEBI" id="CHEBI:15378"/>
        <dbReference type="ChEBI" id="CHEBI:16870"/>
        <dbReference type="ChEBI" id="CHEBI:28868"/>
        <dbReference type="ChEBI" id="CHEBI:58168"/>
        <dbReference type="EC" id="3.1.1.5"/>
    </reaction>
</comment>
<feature type="compositionally biased region" description="Low complexity" evidence="15">
    <location>
        <begin position="2170"/>
        <end position="2184"/>
    </location>
</feature>
<feature type="region of interest" description="Disordered" evidence="15">
    <location>
        <begin position="2103"/>
        <end position="2134"/>
    </location>
</feature>
<evidence type="ECO:0000256" key="15">
    <source>
        <dbReference type="SAM" id="MobiDB-lite"/>
    </source>
</evidence>
<dbReference type="PROSITE" id="PS50042">
    <property type="entry name" value="CNMP_BINDING_3"/>
    <property type="match status" value="2"/>
</dbReference>
<evidence type="ECO:0000256" key="4">
    <source>
        <dbReference type="ARBA" id="ARBA00018317"/>
    </source>
</evidence>
<feature type="compositionally biased region" description="Basic and acidic residues" evidence="15">
    <location>
        <begin position="2224"/>
        <end position="2233"/>
    </location>
</feature>
<dbReference type="Pfam" id="PF24179">
    <property type="entry name" value="NTE_Ploop"/>
    <property type="match status" value="1"/>
</dbReference>
<dbReference type="InterPro" id="IPR050301">
    <property type="entry name" value="NTE"/>
</dbReference>
<dbReference type="PROSITE" id="PS51635">
    <property type="entry name" value="PNPLA"/>
    <property type="match status" value="1"/>
</dbReference>
<feature type="compositionally biased region" description="Polar residues" evidence="15">
    <location>
        <begin position="787"/>
        <end position="811"/>
    </location>
</feature>
<dbReference type="Gene3D" id="3.40.1090.10">
    <property type="entry name" value="Cytosolic phospholipase A2 catalytic domain"/>
    <property type="match status" value="2"/>
</dbReference>
<organism evidence="18 19">
    <name type="scientific">Rhizoctonia solani</name>
    <dbReference type="NCBI Taxonomy" id="456999"/>
    <lineage>
        <taxon>Eukaryota</taxon>
        <taxon>Fungi</taxon>
        <taxon>Dikarya</taxon>
        <taxon>Basidiomycota</taxon>
        <taxon>Agaricomycotina</taxon>
        <taxon>Agaricomycetes</taxon>
        <taxon>Cantharellales</taxon>
        <taxon>Ceratobasidiaceae</taxon>
        <taxon>Rhizoctonia</taxon>
    </lineage>
</organism>
<feature type="active site" description="Proton acceptor" evidence="13">
    <location>
        <position position="1382"/>
    </location>
</feature>
<feature type="region of interest" description="Disordered" evidence="15">
    <location>
        <begin position="752"/>
        <end position="813"/>
    </location>
</feature>
<dbReference type="GeneID" id="67033779"/>
<feature type="domain" description="Cyclic nucleotide-binding" evidence="16">
    <location>
        <begin position="699"/>
        <end position="746"/>
    </location>
</feature>
<feature type="region of interest" description="Disordered" evidence="15">
    <location>
        <begin position="268"/>
        <end position="325"/>
    </location>
</feature>
<feature type="compositionally biased region" description="Low complexity" evidence="15">
    <location>
        <begin position="268"/>
        <end position="282"/>
    </location>
</feature>
<dbReference type="InterPro" id="IPR001423">
    <property type="entry name" value="LysoPLipase_patatin_CS"/>
</dbReference>
<dbReference type="InterPro" id="IPR002641">
    <property type="entry name" value="PNPLA_dom"/>
</dbReference>
<feature type="region of interest" description="Disordered" evidence="15">
    <location>
        <begin position="1830"/>
        <end position="1854"/>
    </location>
</feature>
<dbReference type="PROSITE" id="PS01237">
    <property type="entry name" value="UPF0028"/>
    <property type="match status" value="1"/>
</dbReference>
<evidence type="ECO:0000313" key="18">
    <source>
        <dbReference type="EMBL" id="QRW24589.1"/>
    </source>
</evidence>
<proteinExistence type="inferred from homology"/>
<evidence type="ECO:0000256" key="1">
    <source>
        <dbReference type="ARBA" id="ARBA00004586"/>
    </source>
</evidence>
<dbReference type="InterPro" id="IPR014710">
    <property type="entry name" value="RmlC-like_jellyroll"/>
</dbReference>
<evidence type="ECO:0000256" key="7">
    <source>
        <dbReference type="ARBA" id="ARBA00022801"/>
    </source>
</evidence>
<evidence type="ECO:0000256" key="5">
    <source>
        <dbReference type="ARBA" id="ARBA00022692"/>
    </source>
</evidence>
<protein>
    <recommendedName>
        <fullName evidence="4 14">Lysophospholipase NTE1</fullName>
        <ecNumber evidence="3 14">3.1.1.5</ecNumber>
    </recommendedName>
    <alternativeName>
        <fullName evidence="14">Intracellular phospholipase B</fullName>
    </alternativeName>
</protein>
<dbReference type="Pfam" id="PF00027">
    <property type="entry name" value="cNMP_binding"/>
    <property type="match status" value="1"/>
</dbReference>
<evidence type="ECO:0000256" key="9">
    <source>
        <dbReference type="ARBA" id="ARBA00022963"/>
    </source>
</evidence>
<dbReference type="FunFam" id="3.40.1090.10:FF:000007">
    <property type="entry name" value="Lysophospholipase NTE1"/>
    <property type="match status" value="1"/>
</dbReference>
<feature type="domain" description="Cyclic nucleotide-binding" evidence="16">
    <location>
        <begin position="873"/>
        <end position="974"/>
    </location>
</feature>
<dbReference type="PANTHER" id="PTHR14226">
    <property type="entry name" value="NEUROPATHY TARGET ESTERASE/SWISS CHEESE D.MELANOGASTER"/>
    <property type="match status" value="1"/>
</dbReference>
<feature type="compositionally biased region" description="Acidic residues" evidence="15">
    <location>
        <begin position="445"/>
        <end position="464"/>
    </location>
</feature>
<feature type="compositionally biased region" description="Low complexity" evidence="15">
    <location>
        <begin position="1591"/>
        <end position="1610"/>
    </location>
</feature>
<dbReference type="SUPFAM" id="SSF51206">
    <property type="entry name" value="cAMP-binding domain-like"/>
    <property type="match status" value="3"/>
</dbReference>
<feature type="region of interest" description="Disordered" evidence="15">
    <location>
        <begin position="1566"/>
        <end position="1687"/>
    </location>
</feature>
<dbReference type="Gene3D" id="2.60.120.10">
    <property type="entry name" value="Jelly Rolls"/>
    <property type="match status" value="3"/>
</dbReference>
<dbReference type="EC" id="3.1.1.5" evidence="3 14"/>
<dbReference type="GO" id="GO:0005789">
    <property type="term" value="C:endoplasmic reticulum membrane"/>
    <property type="evidence" value="ECO:0007669"/>
    <property type="project" value="UniProtKB-SubCell"/>
</dbReference>
<feature type="compositionally biased region" description="Basic and acidic residues" evidence="15">
    <location>
        <begin position="2003"/>
        <end position="2019"/>
    </location>
</feature>
<feature type="region of interest" description="Disordered" evidence="15">
    <location>
        <begin position="2486"/>
        <end position="2512"/>
    </location>
</feature>
<dbReference type="SUPFAM" id="SSF52151">
    <property type="entry name" value="FabD/lysophospholipase-like"/>
    <property type="match status" value="1"/>
</dbReference>
<feature type="domain" description="PNPLA" evidence="17">
    <location>
        <begin position="1231"/>
        <end position="1395"/>
    </location>
</feature>
<feature type="region of interest" description="Disordered" evidence="15">
    <location>
        <begin position="1516"/>
        <end position="1550"/>
    </location>
</feature>
<feature type="region of interest" description="Disordered" evidence="15">
    <location>
        <begin position="2170"/>
        <end position="2316"/>
    </location>
</feature>
<evidence type="ECO:0000256" key="12">
    <source>
        <dbReference type="ARBA" id="ARBA00023136"/>
    </source>
</evidence>
<dbReference type="SMART" id="SM00100">
    <property type="entry name" value="cNMP"/>
    <property type="match status" value="1"/>
</dbReference>
<keyword evidence="9 13" id="KW-0442">Lipid degradation</keyword>
<dbReference type="GO" id="GO:0016042">
    <property type="term" value="P:lipid catabolic process"/>
    <property type="evidence" value="ECO:0007669"/>
    <property type="project" value="UniProtKB-UniRule"/>
</dbReference>
<feature type="compositionally biased region" description="Polar residues" evidence="15">
    <location>
        <begin position="1733"/>
        <end position="1749"/>
    </location>
</feature>
<dbReference type="RefSeq" id="XP_043184826.1">
    <property type="nucleotide sequence ID" value="XM_043331316.1"/>
</dbReference>
<feature type="region of interest" description="Disordered" evidence="15">
    <location>
        <begin position="2543"/>
        <end position="2594"/>
    </location>
</feature>
<accession>A0A8H8P320</accession>
<keyword evidence="12 14" id="KW-0472">Membrane</keyword>
<feature type="short sequence motif" description="GXGXXG" evidence="13">
    <location>
        <begin position="1235"/>
        <end position="1240"/>
    </location>
</feature>
<feature type="region of interest" description="Disordered" evidence="15">
    <location>
        <begin position="1886"/>
        <end position="1938"/>
    </location>
</feature>
<comment type="subcellular location">
    <subcellularLocation>
        <location evidence="1 14">Endoplasmic reticulum membrane</location>
    </subcellularLocation>
</comment>
<feature type="compositionally biased region" description="Acidic residues" evidence="15">
    <location>
        <begin position="2108"/>
        <end position="2119"/>
    </location>
</feature>
<feature type="transmembrane region" description="Helical" evidence="14">
    <location>
        <begin position="15"/>
        <end position="34"/>
    </location>
</feature>
<feature type="compositionally biased region" description="Low complexity" evidence="15">
    <location>
        <begin position="519"/>
        <end position="542"/>
    </location>
</feature>
<keyword evidence="6" id="KW-0677">Repeat</keyword>
<dbReference type="KEGG" id="rsx:RhiXN_11501"/>
<feature type="transmembrane region" description="Helical" evidence="14">
    <location>
        <begin position="65"/>
        <end position="83"/>
    </location>
</feature>
<name>A0A8H8P320_9AGAM</name>
<dbReference type="Proteomes" id="UP000650533">
    <property type="component" value="Chromosome 12"/>
</dbReference>
<feature type="region of interest" description="Disordered" evidence="15">
    <location>
        <begin position="635"/>
        <end position="669"/>
    </location>
</feature>
<feature type="region of interest" description="Disordered" evidence="15">
    <location>
        <begin position="1718"/>
        <end position="1792"/>
    </location>
</feature>
<keyword evidence="7 13" id="KW-0378">Hydrolase</keyword>
<feature type="compositionally biased region" description="Acidic residues" evidence="15">
    <location>
        <begin position="2431"/>
        <end position="2446"/>
    </location>
</feature>
<feature type="short sequence motif" description="GXSXG" evidence="13">
    <location>
        <begin position="1262"/>
        <end position="1266"/>
    </location>
</feature>
<feature type="region of interest" description="Disordered" evidence="15">
    <location>
        <begin position="509"/>
        <end position="555"/>
    </location>
</feature>
<reference evidence="18" key="1">
    <citation type="submission" date="2020-05" db="EMBL/GenBank/DDBJ databases">
        <title>Evolutionary and genomic comparisons of hybrid uninucleate and nonhybrid Rhizoctonia fungi.</title>
        <authorList>
            <person name="Li C."/>
            <person name="Chen X."/>
        </authorList>
    </citation>
    <scope>NUCLEOTIDE SEQUENCE</scope>
    <source>
        <strain evidence="18">AG-1 IA</strain>
    </source>
</reference>
<evidence type="ECO:0000256" key="14">
    <source>
        <dbReference type="RuleBase" id="RU362043"/>
    </source>
</evidence>
<feature type="compositionally biased region" description="Basic residues" evidence="15">
    <location>
        <begin position="1528"/>
        <end position="1538"/>
    </location>
</feature>
<keyword evidence="10 14" id="KW-1133">Transmembrane helix</keyword>
<evidence type="ECO:0000259" key="16">
    <source>
        <dbReference type="PROSITE" id="PS50042"/>
    </source>
</evidence>
<evidence type="ECO:0000256" key="6">
    <source>
        <dbReference type="ARBA" id="ARBA00022737"/>
    </source>
</evidence>
<evidence type="ECO:0000256" key="11">
    <source>
        <dbReference type="ARBA" id="ARBA00023098"/>
    </source>
</evidence>
<dbReference type="GO" id="GO:0004622">
    <property type="term" value="F:phosphatidylcholine lysophospholipase activity"/>
    <property type="evidence" value="ECO:0007669"/>
    <property type="project" value="UniProtKB-EC"/>
</dbReference>
<dbReference type="EMBL" id="CP059669">
    <property type="protein sequence ID" value="QRW24589.1"/>
    <property type="molecule type" value="Genomic_DNA"/>
</dbReference>
<gene>
    <name evidence="18" type="ORF">RhiXN_11501</name>
</gene>
<evidence type="ECO:0000256" key="10">
    <source>
        <dbReference type="ARBA" id="ARBA00022989"/>
    </source>
</evidence>
<evidence type="ECO:0000256" key="8">
    <source>
        <dbReference type="ARBA" id="ARBA00022824"/>
    </source>
</evidence>
<keyword evidence="11 13" id="KW-0443">Lipid metabolism</keyword>
<dbReference type="CDD" id="cd00038">
    <property type="entry name" value="CAP_ED"/>
    <property type="match status" value="3"/>
</dbReference>